<evidence type="ECO:0000313" key="2">
    <source>
        <dbReference type="Proteomes" id="UP001438008"/>
    </source>
</evidence>
<proteinExistence type="predicted"/>
<dbReference type="InterPro" id="IPR045425">
    <property type="entry name" value="DUF6508"/>
</dbReference>
<sequence>MFQELTGFIERLDSEEYGNWVIDKENDGSPEHPIQMPYVNYGREAIAFENAVYKFVDEHPEYDMKNYREILEKAGIEWGTNSMEGAIVSDLDARTVLALLIGAIRANRFCEGALLDFMKSGAIQRWLVRLKELDL</sequence>
<evidence type="ECO:0000313" key="1">
    <source>
        <dbReference type="EMBL" id="MEQ2471773.1"/>
    </source>
</evidence>
<reference evidence="1 2" key="1">
    <citation type="submission" date="2024-03" db="EMBL/GenBank/DDBJ databases">
        <title>Human intestinal bacterial collection.</title>
        <authorList>
            <person name="Pauvert C."/>
            <person name="Hitch T.C.A."/>
            <person name="Clavel T."/>
        </authorList>
    </citation>
    <scope>NUCLEOTIDE SEQUENCE [LARGE SCALE GENOMIC DNA]</scope>
    <source>
        <strain evidence="1 2">CLA-AA-H132</strain>
    </source>
</reference>
<comment type="caution">
    <text evidence="1">The sequence shown here is derived from an EMBL/GenBank/DDBJ whole genome shotgun (WGS) entry which is preliminary data.</text>
</comment>
<dbReference type="Proteomes" id="UP001438008">
    <property type="component" value="Unassembled WGS sequence"/>
</dbReference>
<gene>
    <name evidence="1" type="ORF">WMO29_04620</name>
</gene>
<name>A0ABV1FGE7_9FIRM</name>
<dbReference type="Pfam" id="PF20118">
    <property type="entry name" value="DUF6508"/>
    <property type="match status" value="1"/>
</dbReference>
<keyword evidence="2" id="KW-1185">Reference proteome</keyword>
<dbReference type="RefSeq" id="WP_349163962.1">
    <property type="nucleotide sequence ID" value="NZ_JBBMFE010000003.1"/>
</dbReference>
<dbReference type="EMBL" id="JBBMFE010000003">
    <property type="protein sequence ID" value="MEQ2471773.1"/>
    <property type="molecule type" value="Genomic_DNA"/>
</dbReference>
<accession>A0ABV1FGE7</accession>
<protein>
    <submittedName>
        <fullName evidence="1">DUF6508 domain-containing protein</fullName>
    </submittedName>
</protein>
<organism evidence="1 2">
    <name type="scientific">Laedolimicola intestinihominis</name>
    <dbReference type="NCBI Taxonomy" id="3133166"/>
    <lineage>
        <taxon>Bacteria</taxon>
        <taxon>Bacillati</taxon>
        <taxon>Bacillota</taxon>
        <taxon>Clostridia</taxon>
        <taxon>Lachnospirales</taxon>
        <taxon>Lachnospiraceae</taxon>
        <taxon>Laedolimicola</taxon>
    </lineage>
</organism>